<dbReference type="GO" id="GO:0009279">
    <property type="term" value="C:cell outer membrane"/>
    <property type="evidence" value="ECO:0007669"/>
    <property type="project" value="UniProtKB-SubCell"/>
</dbReference>
<gene>
    <name evidence="8" type="ORF">F7D25_01260</name>
</gene>
<dbReference type="EMBL" id="VZAH01000010">
    <property type="protein sequence ID" value="MQP13064.1"/>
    <property type="molecule type" value="Genomic_DNA"/>
</dbReference>
<comment type="subcellular location">
    <subcellularLocation>
        <location evidence="1">Cell outer membrane</location>
    </subcellularLocation>
</comment>
<dbReference type="OrthoDB" id="1033921at2"/>
<comment type="caution">
    <text evidence="8">The sequence shown here is derived from an EMBL/GenBank/DDBJ whole genome shotgun (WGS) entry which is preliminary data.</text>
</comment>
<dbReference type="AlphaFoldDB" id="A0A6G1VKJ2"/>
<evidence type="ECO:0000256" key="1">
    <source>
        <dbReference type="ARBA" id="ARBA00004442"/>
    </source>
</evidence>
<protein>
    <submittedName>
        <fullName evidence="8">FimB/Mfa2 family fimbrial subunit</fullName>
    </submittedName>
</protein>
<evidence type="ECO:0000256" key="5">
    <source>
        <dbReference type="ARBA" id="ARBA00023139"/>
    </source>
</evidence>
<accession>A0A6G1VKJ2</accession>
<dbReference type="Proteomes" id="UP000477980">
    <property type="component" value="Unassembled WGS sequence"/>
</dbReference>
<dbReference type="RefSeq" id="WP_153092336.1">
    <property type="nucleotide sequence ID" value="NZ_VZAH01000010.1"/>
</dbReference>
<reference evidence="8 9" key="1">
    <citation type="submission" date="2019-09" db="EMBL/GenBank/DDBJ databases">
        <title>Distinct polysaccharide growth profiles of human intestinal Prevotella copri isolates.</title>
        <authorList>
            <person name="Fehlner-Peach H."/>
            <person name="Magnabosco C."/>
            <person name="Raghavan V."/>
            <person name="Scher J.U."/>
            <person name="Tett A."/>
            <person name="Cox L.M."/>
            <person name="Gottsegen C."/>
            <person name="Watters A."/>
            <person name="Wiltshire- Gordon J.D."/>
            <person name="Segata N."/>
            <person name="Bonneau R."/>
            <person name="Littman D.R."/>
        </authorList>
    </citation>
    <scope>NUCLEOTIDE SEQUENCE [LARGE SCALE GENOMIC DNA]</scope>
    <source>
        <strain evidence="9">iAA917</strain>
    </source>
</reference>
<keyword evidence="6" id="KW-0998">Cell outer membrane</keyword>
<evidence type="ECO:0000256" key="6">
    <source>
        <dbReference type="ARBA" id="ARBA00023237"/>
    </source>
</evidence>
<dbReference type="Pfam" id="PF08842">
    <property type="entry name" value="Mfa2"/>
    <property type="match status" value="1"/>
</dbReference>
<evidence type="ECO:0000256" key="4">
    <source>
        <dbReference type="ARBA" id="ARBA00023136"/>
    </source>
</evidence>
<keyword evidence="7" id="KW-0449">Lipoprotein</keyword>
<evidence type="ECO:0000256" key="2">
    <source>
        <dbReference type="ARBA" id="ARBA00007248"/>
    </source>
</evidence>
<sequence>MKHFIIKNGCKVVCISAIALSSLSSCMKDDLTNCPAPKVSLKFDYTYNVENADAFSQEVKNLNVYVFDKNGKYFDTYTQSADKFETGHSMDITDLQEGKYTFVCLARDKKPTGSRADGDDEMEFSFTQLTPGVSTINDLQEEMGKKDGEASVNNKKFTALYTAQTSLDFKGKKDTSGKLSLMKCTKTYRIVMLPYDNDQQGFVAENFDVRIKGSAALLDYKGDKVKDENGVEQNKPITYVPYNEKLVVNSSGNTQVEGEEIDKALVYDLSSSRMFERKNDVSTRNTESTEYDDKRIVITDKRTGKVIFNHSLPWFLALCGERTDKGWEDQEYLDRQDHYTLVFYVPSPGSDYHMDARIKVNGWVLNLQNADLGTK</sequence>
<evidence type="ECO:0000313" key="9">
    <source>
        <dbReference type="Proteomes" id="UP000477980"/>
    </source>
</evidence>
<evidence type="ECO:0000313" key="8">
    <source>
        <dbReference type="EMBL" id="MQP13064.1"/>
    </source>
</evidence>
<dbReference type="InterPro" id="IPR014941">
    <property type="entry name" value="FimB/Mfa2/Mfa3"/>
</dbReference>
<name>A0A6G1VKJ2_9BACT</name>
<dbReference type="PROSITE" id="PS51257">
    <property type="entry name" value="PROKAR_LIPOPROTEIN"/>
    <property type="match status" value="1"/>
</dbReference>
<keyword evidence="5" id="KW-0564">Palmitate</keyword>
<dbReference type="Gene3D" id="2.60.40.2100">
    <property type="match status" value="1"/>
</dbReference>
<dbReference type="Gene3D" id="2.60.40.2090">
    <property type="match status" value="1"/>
</dbReference>
<evidence type="ECO:0000256" key="7">
    <source>
        <dbReference type="ARBA" id="ARBA00023288"/>
    </source>
</evidence>
<proteinExistence type="inferred from homology"/>
<evidence type="ECO:0000256" key="3">
    <source>
        <dbReference type="ARBA" id="ARBA00022729"/>
    </source>
</evidence>
<organism evidence="8 9">
    <name type="scientific">Segatella copri</name>
    <dbReference type="NCBI Taxonomy" id="165179"/>
    <lineage>
        <taxon>Bacteria</taxon>
        <taxon>Pseudomonadati</taxon>
        <taxon>Bacteroidota</taxon>
        <taxon>Bacteroidia</taxon>
        <taxon>Bacteroidales</taxon>
        <taxon>Prevotellaceae</taxon>
        <taxon>Segatella</taxon>
    </lineage>
</organism>
<comment type="similarity">
    <text evidence="2">Belongs to the bacteroidetes fimbrillin superfamily. FimB/Mfa2 family.</text>
</comment>
<keyword evidence="4" id="KW-0472">Membrane</keyword>
<keyword evidence="3" id="KW-0732">Signal</keyword>